<dbReference type="OrthoDB" id="9810247at2"/>
<dbReference type="RefSeq" id="WP_123690001.1">
    <property type="nucleotide sequence ID" value="NZ_AP019700.1"/>
</dbReference>
<accession>A0A3N1LIC4</accession>
<protein>
    <submittedName>
        <fullName evidence="2">Methyltransferase family protein</fullName>
    </submittedName>
</protein>
<evidence type="ECO:0000313" key="2">
    <source>
        <dbReference type="EMBL" id="ROP90588.1"/>
    </source>
</evidence>
<dbReference type="InterPro" id="IPR029063">
    <property type="entry name" value="SAM-dependent_MTases_sf"/>
</dbReference>
<dbReference type="SUPFAM" id="SSF53335">
    <property type="entry name" value="S-adenosyl-L-methionine-dependent methyltransferases"/>
    <property type="match status" value="1"/>
</dbReference>
<keyword evidence="2" id="KW-0489">Methyltransferase</keyword>
<comment type="caution">
    <text evidence="2">The sequence shown here is derived from an EMBL/GenBank/DDBJ whole genome shotgun (WGS) entry which is preliminary data.</text>
</comment>
<reference evidence="2 3" key="1">
    <citation type="submission" date="2018-11" db="EMBL/GenBank/DDBJ databases">
        <title>Genomic Encyclopedia of Type Strains, Phase IV (KMG-IV): sequencing the most valuable type-strain genomes for metagenomic binning, comparative biology and taxonomic classification.</title>
        <authorList>
            <person name="Goeker M."/>
        </authorList>
    </citation>
    <scope>NUCLEOTIDE SEQUENCE [LARGE SCALE GENOMIC DNA]</scope>
    <source>
        <strain evidence="2 3">DSM 5900</strain>
    </source>
</reference>
<evidence type="ECO:0000259" key="1">
    <source>
        <dbReference type="Pfam" id="PF08241"/>
    </source>
</evidence>
<dbReference type="InterPro" id="IPR013216">
    <property type="entry name" value="Methyltransf_11"/>
</dbReference>
<feature type="domain" description="Methyltransferase type 11" evidence="1">
    <location>
        <begin position="31"/>
        <end position="81"/>
    </location>
</feature>
<dbReference type="GO" id="GO:0032259">
    <property type="term" value="P:methylation"/>
    <property type="evidence" value="ECO:0007669"/>
    <property type="project" value="UniProtKB-KW"/>
</dbReference>
<proteinExistence type="predicted"/>
<dbReference type="Gene3D" id="3.40.50.150">
    <property type="entry name" value="Vaccinia Virus protein VP39"/>
    <property type="match status" value="1"/>
</dbReference>
<keyword evidence="2" id="KW-0808">Transferase</keyword>
<name>A0A3N1LIC4_9PROT</name>
<dbReference type="Pfam" id="PF08241">
    <property type="entry name" value="Methyltransf_11"/>
    <property type="match status" value="1"/>
</dbReference>
<sequence length="204" mass="22737">MRLNLGCGRNHLEGFVNIDRFAEARPDLLWDLERTPWPIASGSVTEIMAVHVLEHLGQRTETFLAIMKEIHRVLAPGGFLRIRAPHHRSEGYWGDPTHVRPINRAVMSLFSKANCRMFAARGWPNTPLADYLDIDLEIVEATDRLTPAWRKRMADGLSEADLMFAAETYANVIDEVAIVLRKVPPEAVMTETALPSPATGTAAG</sequence>
<dbReference type="EMBL" id="RJKX01000014">
    <property type="protein sequence ID" value="ROP90588.1"/>
    <property type="molecule type" value="Genomic_DNA"/>
</dbReference>
<dbReference type="Proteomes" id="UP000278222">
    <property type="component" value="Unassembled WGS sequence"/>
</dbReference>
<dbReference type="GO" id="GO:0008757">
    <property type="term" value="F:S-adenosylmethionine-dependent methyltransferase activity"/>
    <property type="evidence" value="ECO:0007669"/>
    <property type="project" value="InterPro"/>
</dbReference>
<organism evidence="2 3">
    <name type="scientific">Stella humosa</name>
    <dbReference type="NCBI Taxonomy" id="94"/>
    <lineage>
        <taxon>Bacteria</taxon>
        <taxon>Pseudomonadati</taxon>
        <taxon>Pseudomonadota</taxon>
        <taxon>Alphaproteobacteria</taxon>
        <taxon>Rhodospirillales</taxon>
        <taxon>Stellaceae</taxon>
        <taxon>Stella</taxon>
    </lineage>
</organism>
<dbReference type="AlphaFoldDB" id="A0A3N1LIC4"/>
<gene>
    <name evidence="2" type="ORF">EDC65_2440</name>
</gene>
<evidence type="ECO:0000313" key="3">
    <source>
        <dbReference type="Proteomes" id="UP000278222"/>
    </source>
</evidence>
<keyword evidence="3" id="KW-1185">Reference proteome</keyword>